<dbReference type="RefSeq" id="WP_212690213.1">
    <property type="nucleotide sequence ID" value="NZ_CP058561.1"/>
</dbReference>
<dbReference type="PANTHER" id="PTHR28037:SF1">
    <property type="entry name" value="ALCOHOL O-ACETYLTRANSFERASE 1-RELATED"/>
    <property type="match status" value="1"/>
</dbReference>
<protein>
    <recommendedName>
        <fullName evidence="3">Alcohol acetyltransferase</fullName>
    </recommendedName>
</protein>
<dbReference type="PANTHER" id="PTHR28037">
    <property type="entry name" value="ALCOHOL O-ACETYLTRANSFERASE 1-RELATED"/>
    <property type="match status" value="1"/>
</dbReference>
<organism evidence="1 2">
    <name type="scientific">Vallitalea guaymasensis</name>
    <dbReference type="NCBI Taxonomy" id="1185412"/>
    <lineage>
        <taxon>Bacteria</taxon>
        <taxon>Bacillati</taxon>
        <taxon>Bacillota</taxon>
        <taxon>Clostridia</taxon>
        <taxon>Lachnospirales</taxon>
        <taxon>Vallitaleaceae</taxon>
        <taxon>Vallitalea</taxon>
    </lineage>
</organism>
<dbReference type="Proteomes" id="UP000677305">
    <property type="component" value="Chromosome"/>
</dbReference>
<name>A0A8J8MC53_9FIRM</name>
<dbReference type="KEGG" id="vgu:HYG85_14060"/>
<dbReference type="InterPro" id="IPR052058">
    <property type="entry name" value="Alcohol_O-acetyltransferase"/>
</dbReference>
<keyword evidence="2" id="KW-1185">Reference proteome</keyword>
<evidence type="ECO:0008006" key="3">
    <source>
        <dbReference type="Google" id="ProtNLM"/>
    </source>
</evidence>
<evidence type="ECO:0000313" key="1">
    <source>
        <dbReference type="EMBL" id="QUH29975.1"/>
    </source>
</evidence>
<reference evidence="1 2" key="1">
    <citation type="submission" date="2020-07" db="EMBL/GenBank/DDBJ databases">
        <title>Vallitalea guaymasensis genome.</title>
        <authorList>
            <person name="Postec A."/>
        </authorList>
    </citation>
    <scope>NUCLEOTIDE SEQUENCE [LARGE SCALE GENOMIC DNA]</scope>
    <source>
        <strain evidence="1 2">Ra1766G1</strain>
    </source>
</reference>
<accession>A0A8J8MC53</accession>
<proteinExistence type="predicted"/>
<dbReference type="AlphaFoldDB" id="A0A8J8MC53"/>
<gene>
    <name evidence="1" type="ORF">HYG85_14060</name>
</gene>
<evidence type="ECO:0000313" key="2">
    <source>
        <dbReference type="Proteomes" id="UP000677305"/>
    </source>
</evidence>
<sequence>MAANIKRWYRLDNTGKIYPSITSTRVSTVFRVSATLKGKVDPALLQNALDNIIERFPYFKVNLKRGLFWYYFEYAYHNPKVKKEVFYPCMFMLFKKKKTFPFRVLYYNRKISCEFSHSITDGTGAIAFLKTLLVEYFKLKGIKSTITKDILDIKSSVKQEEYEDSAHKYYKKDIPPPDLPKKAMHFPFKLNRKGEYYIITGILNVSQLKEQSRIYGCSITELLLALYFETIQDFVYSQDKRKRKRLKKRVVINLPVNLRRIFPSSTMRNFFISITPSIDLRLGKYTREELIKQVKNYLELNLNEKYLSMYISRNVNNEKNKFIRIIPLFIKNLIMPVIYQRFGESGYTSSISNLGLIVMPNEIQELIERFEFYPPPSKGNMVKVGVASYKDNIYISFGRLTKNTEIEKSFFRKIRKMNISVKVETNLR</sequence>
<dbReference type="EMBL" id="CP058561">
    <property type="protein sequence ID" value="QUH29975.1"/>
    <property type="molecule type" value="Genomic_DNA"/>
</dbReference>